<sequence>MEPFCYNNERVLFIEKWMTTNIVAGMTTRNGGVSESPYHTLNTGFHVSDDPNHVLKNRQLIAEDLNFPLDQWVLGEQVHNTNVFIVEDKSGVIGAGSTINTNPISGVDGLITKEKNILLAAFFADCVPLFFWDPTSDWIGIAHAGWRGTVNKMASAMVDTFKQENVNIANLHVAIGPSICKENYQVDQKVYEQVPKKWRGEVVEKDGEQNYLIDLPRLNELILQEEGVDEARILRTNYCTYRDPIFFSHRKDQQKTGRMLGFIGRK</sequence>
<dbReference type="AlphaFoldDB" id="A0A9J6RCW8"/>
<dbReference type="PANTHER" id="PTHR30616">
    <property type="entry name" value="UNCHARACTERIZED PROTEIN YFIH"/>
    <property type="match status" value="1"/>
</dbReference>
<dbReference type="Gene3D" id="3.60.140.10">
    <property type="entry name" value="CNF1/YfiH-like putative cysteine hydrolases"/>
    <property type="match status" value="1"/>
</dbReference>
<evidence type="ECO:0000256" key="4">
    <source>
        <dbReference type="ARBA" id="ARBA00007353"/>
    </source>
</evidence>
<dbReference type="InterPro" id="IPR011324">
    <property type="entry name" value="Cytotoxic_necrot_fac-like_cat"/>
</dbReference>
<dbReference type="InterPro" id="IPR003730">
    <property type="entry name" value="Cu_polyphenol_OxRdtase"/>
</dbReference>
<comment type="catalytic activity">
    <reaction evidence="11">
        <text>S-methyl-5'-thioadenosine + phosphate = 5-(methylsulfanyl)-alpha-D-ribose 1-phosphate + adenine</text>
        <dbReference type="Rhea" id="RHEA:11852"/>
        <dbReference type="ChEBI" id="CHEBI:16708"/>
        <dbReference type="ChEBI" id="CHEBI:17509"/>
        <dbReference type="ChEBI" id="CHEBI:43474"/>
        <dbReference type="ChEBI" id="CHEBI:58533"/>
        <dbReference type="EC" id="2.4.2.28"/>
    </reaction>
    <physiologicalReaction direction="left-to-right" evidence="11">
        <dbReference type="Rhea" id="RHEA:11853"/>
    </physiologicalReaction>
</comment>
<evidence type="ECO:0000256" key="8">
    <source>
        <dbReference type="ARBA" id="ARBA00022833"/>
    </source>
</evidence>
<evidence type="ECO:0000256" key="10">
    <source>
        <dbReference type="ARBA" id="ARBA00048968"/>
    </source>
</evidence>
<reference evidence="13" key="1">
    <citation type="submission" date="2022-11" db="EMBL/GenBank/DDBJ databases">
        <title>WGS of Natronobacillus azotifigens 24KS-1, an anaerobic diazotrophic haloalkaliphile from soda-rich habitats.</title>
        <authorList>
            <person name="Sorokin D.Y."/>
            <person name="Merkel A.Y."/>
        </authorList>
    </citation>
    <scope>NUCLEOTIDE SEQUENCE</scope>
    <source>
        <strain evidence="13">24KS-1</strain>
    </source>
</reference>
<evidence type="ECO:0000256" key="7">
    <source>
        <dbReference type="ARBA" id="ARBA00022801"/>
    </source>
</evidence>
<name>A0A9J6RCW8_9BACI</name>
<dbReference type="GO" id="GO:0017061">
    <property type="term" value="F:S-methyl-5-thioadenosine phosphorylase activity"/>
    <property type="evidence" value="ECO:0007669"/>
    <property type="project" value="UniProtKB-EC"/>
</dbReference>
<comment type="caution">
    <text evidence="13">The sequence shown here is derived from an EMBL/GenBank/DDBJ whole genome shotgun (WGS) entry which is preliminary data.</text>
</comment>
<dbReference type="Proteomes" id="UP001084197">
    <property type="component" value="Unassembled WGS sequence"/>
</dbReference>
<dbReference type="GO" id="GO:0016787">
    <property type="term" value="F:hydrolase activity"/>
    <property type="evidence" value="ECO:0007669"/>
    <property type="project" value="UniProtKB-KW"/>
</dbReference>
<dbReference type="GO" id="GO:0005507">
    <property type="term" value="F:copper ion binding"/>
    <property type="evidence" value="ECO:0007669"/>
    <property type="project" value="TreeGrafter"/>
</dbReference>
<comment type="function">
    <text evidence="3">Purine nucleoside enzyme that catalyzes the phosphorolysis of adenosine and inosine nucleosides, yielding D-ribose 1-phosphate and the respective free bases, adenine and hypoxanthine. Also catalyzes the phosphorolysis of S-methyl-5'-thioadenosine into adenine and S-methyl-5-thio-alpha-D-ribose 1-phosphate. Also has adenosine deaminase activity.</text>
</comment>
<evidence type="ECO:0000313" key="14">
    <source>
        <dbReference type="Proteomes" id="UP001084197"/>
    </source>
</evidence>
<dbReference type="InterPro" id="IPR038371">
    <property type="entry name" value="Cu_polyphenol_OxRdtase_sf"/>
</dbReference>
<dbReference type="NCBIfam" id="TIGR00726">
    <property type="entry name" value="peptidoglycan editing factor PgeF"/>
    <property type="match status" value="1"/>
</dbReference>
<dbReference type="Pfam" id="PF02578">
    <property type="entry name" value="Cu-oxidase_4"/>
    <property type="match status" value="1"/>
</dbReference>
<dbReference type="EMBL" id="JAPRAT010000016">
    <property type="protein sequence ID" value="MCZ0703349.1"/>
    <property type="molecule type" value="Genomic_DNA"/>
</dbReference>
<evidence type="ECO:0000256" key="5">
    <source>
        <dbReference type="ARBA" id="ARBA00022679"/>
    </source>
</evidence>
<proteinExistence type="inferred from homology"/>
<dbReference type="SUPFAM" id="SSF64438">
    <property type="entry name" value="CNF1/YfiH-like putative cysteine hydrolases"/>
    <property type="match status" value="1"/>
</dbReference>
<comment type="similarity">
    <text evidence="4 12">Belongs to the purine nucleoside phosphorylase YfiH/LACC1 family.</text>
</comment>
<dbReference type="RefSeq" id="WP_268780121.1">
    <property type="nucleotide sequence ID" value="NZ_JAPRAT010000016.1"/>
</dbReference>
<organism evidence="13 14">
    <name type="scientific">Natronobacillus azotifigens</name>
    <dbReference type="NCBI Taxonomy" id="472978"/>
    <lineage>
        <taxon>Bacteria</taxon>
        <taxon>Bacillati</taxon>
        <taxon>Bacillota</taxon>
        <taxon>Bacilli</taxon>
        <taxon>Bacillales</taxon>
        <taxon>Bacillaceae</taxon>
        <taxon>Natronobacillus</taxon>
    </lineage>
</organism>
<comment type="catalytic activity">
    <reaction evidence="1">
        <text>inosine + phosphate = alpha-D-ribose 1-phosphate + hypoxanthine</text>
        <dbReference type="Rhea" id="RHEA:27646"/>
        <dbReference type="ChEBI" id="CHEBI:17368"/>
        <dbReference type="ChEBI" id="CHEBI:17596"/>
        <dbReference type="ChEBI" id="CHEBI:43474"/>
        <dbReference type="ChEBI" id="CHEBI:57720"/>
        <dbReference type="EC" id="2.4.2.1"/>
    </reaction>
    <physiologicalReaction direction="left-to-right" evidence="1">
        <dbReference type="Rhea" id="RHEA:27647"/>
    </physiologicalReaction>
</comment>
<keyword evidence="8" id="KW-0862">Zinc</keyword>
<dbReference type="PANTHER" id="PTHR30616:SF2">
    <property type="entry name" value="PURINE NUCLEOSIDE PHOSPHORYLASE LACC1"/>
    <property type="match status" value="1"/>
</dbReference>
<comment type="catalytic activity">
    <reaction evidence="10">
        <text>adenosine + phosphate = alpha-D-ribose 1-phosphate + adenine</text>
        <dbReference type="Rhea" id="RHEA:27642"/>
        <dbReference type="ChEBI" id="CHEBI:16335"/>
        <dbReference type="ChEBI" id="CHEBI:16708"/>
        <dbReference type="ChEBI" id="CHEBI:43474"/>
        <dbReference type="ChEBI" id="CHEBI:57720"/>
        <dbReference type="EC" id="2.4.2.1"/>
    </reaction>
    <physiologicalReaction direction="left-to-right" evidence="10">
        <dbReference type="Rhea" id="RHEA:27643"/>
    </physiologicalReaction>
</comment>
<comment type="cofactor">
    <cofactor evidence="2">
        <name>Zn(2+)</name>
        <dbReference type="ChEBI" id="CHEBI:29105"/>
    </cofactor>
</comment>
<keyword evidence="5" id="KW-0808">Transferase</keyword>
<gene>
    <name evidence="13" type="primary">pgeF</name>
    <name evidence="13" type="ORF">OWO01_08990</name>
</gene>
<evidence type="ECO:0000256" key="2">
    <source>
        <dbReference type="ARBA" id="ARBA00001947"/>
    </source>
</evidence>
<evidence type="ECO:0000256" key="6">
    <source>
        <dbReference type="ARBA" id="ARBA00022723"/>
    </source>
</evidence>
<keyword evidence="7" id="KW-0378">Hydrolase</keyword>
<evidence type="ECO:0000256" key="12">
    <source>
        <dbReference type="RuleBase" id="RU361274"/>
    </source>
</evidence>
<dbReference type="CDD" id="cd16833">
    <property type="entry name" value="YfiH"/>
    <property type="match status" value="1"/>
</dbReference>
<comment type="catalytic activity">
    <reaction evidence="9">
        <text>adenosine + H2O + H(+) = inosine + NH4(+)</text>
        <dbReference type="Rhea" id="RHEA:24408"/>
        <dbReference type="ChEBI" id="CHEBI:15377"/>
        <dbReference type="ChEBI" id="CHEBI:15378"/>
        <dbReference type="ChEBI" id="CHEBI:16335"/>
        <dbReference type="ChEBI" id="CHEBI:17596"/>
        <dbReference type="ChEBI" id="CHEBI:28938"/>
        <dbReference type="EC" id="3.5.4.4"/>
    </reaction>
    <physiologicalReaction direction="left-to-right" evidence="9">
        <dbReference type="Rhea" id="RHEA:24409"/>
    </physiologicalReaction>
</comment>
<evidence type="ECO:0000313" key="13">
    <source>
        <dbReference type="EMBL" id="MCZ0703349.1"/>
    </source>
</evidence>
<keyword evidence="6" id="KW-0479">Metal-binding</keyword>
<accession>A0A9J6RCW8</accession>
<evidence type="ECO:0000256" key="1">
    <source>
        <dbReference type="ARBA" id="ARBA00000553"/>
    </source>
</evidence>
<evidence type="ECO:0000256" key="11">
    <source>
        <dbReference type="ARBA" id="ARBA00049893"/>
    </source>
</evidence>
<protein>
    <recommendedName>
        <fullName evidence="12">Purine nucleoside phosphorylase</fullName>
    </recommendedName>
</protein>
<keyword evidence="14" id="KW-1185">Reference proteome</keyword>
<evidence type="ECO:0000256" key="9">
    <source>
        <dbReference type="ARBA" id="ARBA00047989"/>
    </source>
</evidence>
<evidence type="ECO:0000256" key="3">
    <source>
        <dbReference type="ARBA" id="ARBA00003215"/>
    </source>
</evidence>